<organism evidence="1 2">
    <name type="scientific">Mycolicibacterium parafortuitum</name>
    <name type="common">Mycobacterium parafortuitum</name>
    <dbReference type="NCBI Taxonomy" id="39692"/>
    <lineage>
        <taxon>Bacteria</taxon>
        <taxon>Bacillati</taxon>
        <taxon>Actinomycetota</taxon>
        <taxon>Actinomycetes</taxon>
        <taxon>Mycobacteriales</taxon>
        <taxon>Mycobacteriaceae</taxon>
        <taxon>Mycolicibacterium</taxon>
    </lineage>
</organism>
<gene>
    <name evidence="1" type="ORF">OHX15_20425</name>
</gene>
<reference evidence="1 2" key="1">
    <citation type="journal article" date="2021" name="Chemosphere">
        <title>Bioballs carrying a syntrophic Rhodococcus and Mycolicibacterium consortium for simultaneous sorption and biodegradation of fuel oil in contaminated freshwater.</title>
        <authorList>
            <person name="Naloka K."/>
            <person name="Polrit D."/>
            <person name="Muangchinda C."/>
            <person name="Thoetkiattikul H."/>
            <person name="Pinyakong O."/>
        </authorList>
    </citation>
    <scope>NUCLEOTIDE SEQUENCE [LARGE SCALE GENOMIC DNA]</scope>
    <source>
        <strain evidence="1 2">J101</strain>
    </source>
</reference>
<accession>A0ACC6MLK1</accession>
<proteinExistence type="predicted"/>
<dbReference type="Proteomes" id="UP001289645">
    <property type="component" value="Unassembled WGS sequence"/>
</dbReference>
<sequence length="157" mass="17457">MTTTLPVQVEVKSNDVMDAITIGEAATRLQMRPSALRYYDERGLVRPKARRAGTRMYGTEELRRLAFLKIVHRLGVPLDIAAAVLDAPSEQWRDSVRAQLADLDRVIAQARAAQQFLTHALNCPADHPTRECATMTGALDRLVDGMSVEDLAAEQMR</sequence>
<keyword evidence="2" id="KW-1185">Reference proteome</keyword>
<evidence type="ECO:0000313" key="1">
    <source>
        <dbReference type="EMBL" id="MDZ5087763.1"/>
    </source>
</evidence>
<protein>
    <submittedName>
        <fullName evidence="1">MerR family transcriptional regulator</fullName>
    </submittedName>
</protein>
<dbReference type="EMBL" id="JAOXLN010000023">
    <property type="protein sequence ID" value="MDZ5087763.1"/>
    <property type="molecule type" value="Genomic_DNA"/>
</dbReference>
<comment type="caution">
    <text evidence="1">The sequence shown here is derived from an EMBL/GenBank/DDBJ whole genome shotgun (WGS) entry which is preliminary data.</text>
</comment>
<name>A0ACC6MLK1_MYCPF</name>
<evidence type="ECO:0000313" key="2">
    <source>
        <dbReference type="Proteomes" id="UP001289645"/>
    </source>
</evidence>